<dbReference type="InterPro" id="IPR036714">
    <property type="entry name" value="SDH_sf"/>
</dbReference>
<evidence type="ECO:0000256" key="1">
    <source>
        <dbReference type="ARBA" id="ARBA00008571"/>
    </source>
</evidence>
<dbReference type="GO" id="GO:0006099">
    <property type="term" value="P:tricarboxylic acid cycle"/>
    <property type="evidence" value="ECO:0007669"/>
    <property type="project" value="TreeGrafter"/>
</dbReference>
<evidence type="ECO:0000313" key="4">
    <source>
        <dbReference type="EMBL" id="KPL55582.1"/>
    </source>
</evidence>
<evidence type="ECO:0000256" key="2">
    <source>
        <dbReference type="ARBA" id="ARBA00019418"/>
    </source>
</evidence>
<dbReference type="Proteomes" id="UP000048984">
    <property type="component" value="Unassembled WGS sequence"/>
</dbReference>
<gene>
    <name evidence="4" type="ORF">ABB55_00410</name>
</gene>
<organism evidence="4 5">
    <name type="scientific">Prosthecodimorpha hirschii</name>
    <dbReference type="NCBI Taxonomy" id="665126"/>
    <lineage>
        <taxon>Bacteria</taxon>
        <taxon>Pseudomonadati</taxon>
        <taxon>Pseudomonadota</taxon>
        <taxon>Alphaproteobacteria</taxon>
        <taxon>Hyphomicrobiales</taxon>
        <taxon>Ancalomicrobiaceae</taxon>
        <taxon>Prosthecodimorpha</taxon>
    </lineage>
</organism>
<reference evidence="4 5" key="2">
    <citation type="submission" date="2015-10" db="EMBL/GenBank/DDBJ databases">
        <title>Draft Genome Sequence of Prosthecomicrobium hirschii ATCC 27832.</title>
        <authorList>
            <person name="Daniel J."/>
            <person name="Givan S.A."/>
            <person name="Brun Y.V."/>
            <person name="Brown P.J."/>
        </authorList>
    </citation>
    <scope>NUCLEOTIDE SEQUENCE [LARGE SCALE GENOMIC DNA]</scope>
    <source>
        <strain evidence="4 5">16</strain>
    </source>
</reference>
<evidence type="ECO:0000256" key="3">
    <source>
        <dbReference type="ARBA" id="ARBA00023186"/>
    </source>
</evidence>
<dbReference type="RefSeq" id="WP_054361750.1">
    <property type="nucleotide sequence ID" value="NZ_LJYW01000001.1"/>
</dbReference>
<dbReference type="SUPFAM" id="SSF109910">
    <property type="entry name" value="YgfY-like"/>
    <property type="match status" value="1"/>
</dbReference>
<sequence length="99" mass="11118">MSGTQISSDGLAPARKRALFRAWHRGTKEMDLLLGTFADAHLADLSEADFEDFVQLMEVPDTDLFAWIIDRQDTPGNYDTPVFRQLKAFQTAPGGIVFR</sequence>
<accession>A0A0P6VS79</accession>
<evidence type="ECO:0000313" key="5">
    <source>
        <dbReference type="Proteomes" id="UP000048984"/>
    </source>
</evidence>
<name>A0A0P6VS79_9HYPH</name>
<dbReference type="EMBL" id="LJYW01000001">
    <property type="protein sequence ID" value="KPL55582.1"/>
    <property type="molecule type" value="Genomic_DNA"/>
</dbReference>
<dbReference type="AlphaFoldDB" id="A0A0P6VS79"/>
<comment type="similarity">
    <text evidence="1">Belongs to the SdhE FAD assembly factor family.</text>
</comment>
<dbReference type="InterPro" id="IPR005631">
    <property type="entry name" value="SDH"/>
</dbReference>
<reference evidence="4 5" key="1">
    <citation type="submission" date="2015-09" db="EMBL/GenBank/DDBJ databases">
        <authorList>
            <person name="Jackson K.R."/>
            <person name="Lunt B.L."/>
            <person name="Fisher J.N.B."/>
            <person name="Gardner A.V."/>
            <person name="Bailey M.E."/>
            <person name="Deus L.M."/>
            <person name="Earl A.S."/>
            <person name="Gibby P.D."/>
            <person name="Hartmann K.A."/>
            <person name="Liu J.E."/>
            <person name="Manci A.M."/>
            <person name="Nielsen D.A."/>
            <person name="Solomon M.B."/>
            <person name="Breakwell D.P."/>
            <person name="Burnett S.H."/>
            <person name="Grose J.H."/>
        </authorList>
    </citation>
    <scope>NUCLEOTIDE SEQUENCE [LARGE SCALE GENOMIC DNA]</scope>
    <source>
        <strain evidence="4 5">16</strain>
    </source>
</reference>
<keyword evidence="3" id="KW-0143">Chaperone</keyword>
<dbReference type="PANTHER" id="PTHR12469">
    <property type="entry name" value="PROTEIN EMI5 HOMOLOG, MITOCHONDRIAL"/>
    <property type="match status" value="1"/>
</dbReference>
<dbReference type="STRING" id="665126.ABB55_00410"/>
<dbReference type="Pfam" id="PF03937">
    <property type="entry name" value="Sdh5"/>
    <property type="match status" value="1"/>
</dbReference>
<proteinExistence type="inferred from homology"/>
<dbReference type="PANTHER" id="PTHR12469:SF2">
    <property type="entry name" value="SUCCINATE DEHYDROGENASE ASSEMBLY FACTOR 2, MITOCHONDRIAL"/>
    <property type="match status" value="1"/>
</dbReference>
<comment type="caution">
    <text evidence="4">The sequence shown here is derived from an EMBL/GenBank/DDBJ whole genome shotgun (WGS) entry which is preliminary data.</text>
</comment>
<keyword evidence="5" id="KW-1185">Reference proteome</keyword>
<protein>
    <recommendedName>
        <fullName evidence="2">FAD assembly factor SdhE</fullName>
    </recommendedName>
</protein>
<dbReference type="Gene3D" id="1.10.150.250">
    <property type="entry name" value="Flavinator of succinate dehydrogenase"/>
    <property type="match status" value="1"/>
</dbReference>